<dbReference type="Proteomes" id="UP000515151">
    <property type="component" value="Chromosome 2"/>
</dbReference>
<protein>
    <recommendedName>
        <fullName evidence="3 9">Carbonic anhydrase</fullName>
        <ecNumber evidence="3 9">4.2.1.1</ecNumber>
    </recommendedName>
    <alternativeName>
        <fullName evidence="9">Carbonate dehydratase</fullName>
    </alternativeName>
</protein>
<feature type="binding site" evidence="8">
    <location>
        <position position="64"/>
    </location>
    <ligand>
        <name>Zn(2+)</name>
        <dbReference type="ChEBI" id="CHEBI:29105"/>
    </ligand>
</feature>
<evidence type="ECO:0000256" key="7">
    <source>
        <dbReference type="ARBA" id="ARBA00048348"/>
    </source>
</evidence>
<accession>A0A6P8CFT4</accession>
<dbReference type="SMART" id="SM00947">
    <property type="entry name" value="Pro_CA"/>
    <property type="match status" value="1"/>
</dbReference>
<evidence type="ECO:0000256" key="4">
    <source>
        <dbReference type="ARBA" id="ARBA00022799"/>
    </source>
</evidence>
<dbReference type="RefSeq" id="XP_031379633.1">
    <property type="nucleotide sequence ID" value="XM_031523773.1"/>
</dbReference>
<dbReference type="PROSITE" id="PS00704">
    <property type="entry name" value="PROK_CO2_ANHYDRASE_1"/>
    <property type="match status" value="1"/>
</dbReference>
<dbReference type="SUPFAM" id="SSF53056">
    <property type="entry name" value="beta-carbonic anhydrase, cab"/>
    <property type="match status" value="1"/>
</dbReference>
<feature type="binding site" evidence="8">
    <location>
        <position position="138"/>
    </location>
    <ligand>
        <name>Zn(2+)</name>
        <dbReference type="ChEBI" id="CHEBI:29105"/>
    </ligand>
</feature>
<proteinExistence type="inferred from homology"/>
<dbReference type="GO" id="GO:0004089">
    <property type="term" value="F:carbonate dehydratase activity"/>
    <property type="evidence" value="ECO:0007669"/>
    <property type="project" value="UniProtKB-UniRule"/>
</dbReference>
<comment type="similarity">
    <text evidence="2 9">Belongs to the beta-class carbonic anhydrase family.</text>
</comment>
<dbReference type="PANTHER" id="PTHR11002:SF56">
    <property type="entry name" value="BETA CARBONIC ANHYDRASE 2, CHLOROPLASTIC"/>
    <property type="match status" value="1"/>
</dbReference>
<comment type="function">
    <text evidence="1 9">Reversible hydration of carbon dioxide.</text>
</comment>
<feature type="binding site" evidence="8">
    <location>
        <position position="141"/>
    </location>
    <ligand>
        <name>Zn(2+)</name>
        <dbReference type="ChEBI" id="CHEBI:29105"/>
    </ligand>
</feature>
<dbReference type="FunFam" id="3.40.1050.10:FF:000003">
    <property type="entry name" value="Carbonic anhydrase"/>
    <property type="match status" value="1"/>
</dbReference>
<keyword evidence="4" id="KW-0702">S-nitrosylation</keyword>
<reference evidence="10" key="1">
    <citation type="journal article" date="2020" name="Plant Biotechnol. J.">
        <title>The pomegranate (Punica granatum L.) draft genome dissects genetic divergence between soft- and hard-seeded cultivars.</title>
        <authorList>
            <person name="Luo X."/>
            <person name="Li H."/>
            <person name="Wu Z."/>
            <person name="Yao W."/>
            <person name="Zhao P."/>
            <person name="Cao D."/>
            <person name="Yu H."/>
            <person name="Li K."/>
            <person name="Poudel K."/>
            <person name="Zhao D."/>
            <person name="Zhang F."/>
            <person name="Xia X."/>
            <person name="Chen L."/>
            <person name="Wang Q."/>
            <person name="Jing D."/>
            <person name="Cao S."/>
        </authorList>
    </citation>
    <scope>NUCLEOTIDE SEQUENCE [LARGE SCALE GENOMIC DNA]</scope>
</reference>
<dbReference type="EC" id="4.2.1.1" evidence="3 9"/>
<evidence type="ECO:0000256" key="9">
    <source>
        <dbReference type="RuleBase" id="RU003956"/>
    </source>
</evidence>
<dbReference type="GeneID" id="116194867"/>
<dbReference type="GO" id="GO:0008270">
    <property type="term" value="F:zinc ion binding"/>
    <property type="evidence" value="ECO:0007669"/>
    <property type="project" value="UniProtKB-UniRule"/>
</dbReference>
<evidence type="ECO:0000313" key="10">
    <source>
        <dbReference type="Proteomes" id="UP000515151"/>
    </source>
</evidence>
<dbReference type="RefSeq" id="XP_031379634.1">
    <property type="nucleotide sequence ID" value="XM_031523774.1"/>
</dbReference>
<dbReference type="GO" id="GO:0015976">
    <property type="term" value="P:carbon utilization"/>
    <property type="evidence" value="ECO:0007669"/>
    <property type="project" value="InterPro"/>
</dbReference>
<evidence type="ECO:0000256" key="8">
    <source>
        <dbReference type="PIRSR" id="PIRSR601765-1"/>
    </source>
</evidence>
<sequence length="247" mass="27706">MEGYPLEASTKALALERPGSFDPVEAIKHGFLHFKREKFDKFPEFYEELAKGQNPKFMVFACSDSRVNPSHVLNFHPGDAFSFRNIANMVPPYDQTRYSGVGAALEYGVKHLGVGLYRCSELNCKTNLTVECILVFGHSLCGGIEGLMSLPADGSTSTDFIQDWVKIGLPAKNKVLAEHENEPFPIQCKHCEKEAVNTSLANLLSYPFVRDRLIKGTLALKGGYYDFVHGRFDLWGLEFRVHHDLSI</sequence>
<comment type="cofactor">
    <cofactor evidence="8">
        <name>Zn(2+)</name>
        <dbReference type="ChEBI" id="CHEBI:29105"/>
    </cofactor>
    <text evidence="8">Binds 1 zinc ion per subunit.</text>
</comment>
<comment type="catalytic activity">
    <reaction evidence="7 9">
        <text>hydrogencarbonate + H(+) = CO2 + H2O</text>
        <dbReference type="Rhea" id="RHEA:10748"/>
        <dbReference type="ChEBI" id="CHEBI:15377"/>
        <dbReference type="ChEBI" id="CHEBI:15378"/>
        <dbReference type="ChEBI" id="CHEBI:16526"/>
        <dbReference type="ChEBI" id="CHEBI:17544"/>
        <dbReference type="EC" id="4.2.1.1"/>
    </reaction>
</comment>
<dbReference type="InterPro" id="IPR045066">
    <property type="entry name" value="Beta_CA_cladeB"/>
</dbReference>
<evidence type="ECO:0000256" key="3">
    <source>
        <dbReference type="ARBA" id="ARBA00012925"/>
    </source>
</evidence>
<keyword evidence="5 8" id="KW-0862">Zinc</keyword>
<evidence type="ECO:0000256" key="1">
    <source>
        <dbReference type="ARBA" id="ARBA00002904"/>
    </source>
</evidence>
<keyword evidence="8" id="KW-0479">Metal-binding</keyword>
<evidence type="ECO:0000313" key="11">
    <source>
        <dbReference type="RefSeq" id="XP_031379633.1"/>
    </source>
</evidence>
<organism evidence="10 11">
    <name type="scientific">Punica granatum</name>
    <name type="common">Pomegranate</name>
    <dbReference type="NCBI Taxonomy" id="22663"/>
    <lineage>
        <taxon>Eukaryota</taxon>
        <taxon>Viridiplantae</taxon>
        <taxon>Streptophyta</taxon>
        <taxon>Embryophyta</taxon>
        <taxon>Tracheophyta</taxon>
        <taxon>Spermatophyta</taxon>
        <taxon>Magnoliopsida</taxon>
        <taxon>eudicotyledons</taxon>
        <taxon>Gunneridae</taxon>
        <taxon>Pentapetalae</taxon>
        <taxon>rosids</taxon>
        <taxon>malvids</taxon>
        <taxon>Myrtales</taxon>
        <taxon>Lythraceae</taxon>
        <taxon>Punica</taxon>
    </lineage>
</organism>
<dbReference type="InterPro" id="IPR001765">
    <property type="entry name" value="Carbonic_anhydrase"/>
</dbReference>
<dbReference type="CDD" id="cd00884">
    <property type="entry name" value="beta_CA_cladeB"/>
    <property type="match status" value="1"/>
</dbReference>
<dbReference type="InterPro" id="IPR036874">
    <property type="entry name" value="Carbonic_anhydrase_sf"/>
</dbReference>
<dbReference type="Pfam" id="PF00484">
    <property type="entry name" value="Pro_CA"/>
    <property type="match status" value="2"/>
</dbReference>
<dbReference type="Gene3D" id="3.40.1050.10">
    <property type="entry name" value="Carbonic anhydrase"/>
    <property type="match status" value="1"/>
</dbReference>
<keyword evidence="6 9" id="KW-0456">Lyase</keyword>
<evidence type="ECO:0000256" key="2">
    <source>
        <dbReference type="ARBA" id="ARBA00006217"/>
    </source>
</evidence>
<dbReference type="OrthoDB" id="10248475at2759"/>
<dbReference type="PANTHER" id="PTHR11002">
    <property type="entry name" value="CARBONIC ANHYDRASE"/>
    <property type="match status" value="1"/>
</dbReference>
<evidence type="ECO:0000256" key="6">
    <source>
        <dbReference type="ARBA" id="ARBA00023239"/>
    </source>
</evidence>
<feature type="binding site" evidence="8">
    <location>
        <position position="62"/>
    </location>
    <ligand>
        <name>Zn(2+)</name>
        <dbReference type="ChEBI" id="CHEBI:29105"/>
    </ligand>
</feature>
<keyword evidence="10" id="KW-1185">Reference proteome</keyword>
<dbReference type="InterPro" id="IPR015892">
    <property type="entry name" value="Carbonic_anhydrase_CS"/>
</dbReference>
<reference evidence="11 12" key="2">
    <citation type="submission" date="2025-04" db="UniProtKB">
        <authorList>
            <consortium name="RefSeq"/>
        </authorList>
    </citation>
    <scope>IDENTIFICATION</scope>
    <source>
        <tissue evidence="11 12">Leaf</tissue>
    </source>
</reference>
<name>A0A6P8CFT4_PUNGR</name>
<gene>
    <name evidence="11 12" type="primary">LOC116194867</name>
</gene>
<evidence type="ECO:0000256" key="5">
    <source>
        <dbReference type="ARBA" id="ARBA00022833"/>
    </source>
</evidence>
<evidence type="ECO:0000313" key="12">
    <source>
        <dbReference type="RefSeq" id="XP_031379634.1"/>
    </source>
</evidence>
<dbReference type="AlphaFoldDB" id="A0A6P8CFT4"/>